<name>A0A218M5N2_9CAUD</name>
<dbReference type="EMBL" id="MF038790">
    <property type="protein sequence ID" value="ASD52285.1"/>
    <property type="molecule type" value="Genomic_DNA"/>
</dbReference>
<evidence type="ECO:0000256" key="1">
    <source>
        <dbReference type="SAM" id="Phobius"/>
    </source>
</evidence>
<evidence type="ECO:0000313" key="3">
    <source>
        <dbReference type="Proteomes" id="UP000225325"/>
    </source>
</evidence>
<organism evidence="2 3">
    <name type="scientific">Arthrobacter phage Niktson</name>
    <dbReference type="NCBI Taxonomy" id="2014347"/>
    <lineage>
        <taxon>Viruses</taxon>
        <taxon>Duplodnaviria</taxon>
        <taxon>Heunggongvirae</taxon>
        <taxon>Uroviricota</taxon>
        <taxon>Caudoviricetes</taxon>
        <taxon>Gordonvirus</taxon>
        <taxon>Gordonvirus niktson</taxon>
    </lineage>
</organism>
<protein>
    <submittedName>
        <fullName evidence="2">Uncharacterized protein</fullName>
    </submittedName>
</protein>
<reference evidence="2 3" key="1">
    <citation type="submission" date="2017-05" db="EMBL/GenBank/DDBJ databases">
        <authorList>
            <person name="Hanf Z.R."/>
            <person name="Kautto E.A."/>
            <person name="Lee N.W."/>
            <person name="Nabb C."/>
            <person name="Nelson M."/>
            <person name="Smith O.J."/>
            <person name="Steiner S.B."/>
            <person name="Tyransky A."/>
            <person name="Ball S.L."/>
            <person name="Breitenberger C.A."/>
            <person name="Daniels C.J."/>
            <person name="Garlena R.A."/>
            <person name="Russell D.A."/>
            <person name="Pope W.H."/>
            <person name="Jacobs-Sera D."/>
            <person name="Hendrix R.W."/>
            <person name="Hatfull G.F."/>
        </authorList>
    </citation>
    <scope>NUCLEOTIDE SEQUENCE [LARGE SCALE GENOMIC DNA]</scope>
</reference>
<sequence>MTSMGWIISLGLFMAAIYLIMLMMRARATLISPLFWKYLIEELKKAKENENKT</sequence>
<proteinExistence type="predicted"/>
<keyword evidence="3" id="KW-1185">Reference proteome</keyword>
<dbReference type="Proteomes" id="UP000225325">
    <property type="component" value="Segment"/>
</dbReference>
<accession>A0A218M5N2</accession>
<evidence type="ECO:0000313" key="2">
    <source>
        <dbReference type="EMBL" id="ASD52285.1"/>
    </source>
</evidence>
<gene>
    <name evidence="2" type="ORF">NIKTSON_63</name>
</gene>
<feature type="transmembrane region" description="Helical" evidence="1">
    <location>
        <begin position="6"/>
        <end position="24"/>
    </location>
</feature>
<keyword evidence="1" id="KW-1133">Transmembrane helix</keyword>
<keyword evidence="1" id="KW-0812">Transmembrane</keyword>
<keyword evidence="1" id="KW-0472">Membrane</keyword>